<evidence type="ECO:0000313" key="11">
    <source>
        <dbReference type="Proteomes" id="UP000886796"/>
    </source>
</evidence>
<evidence type="ECO:0000256" key="3">
    <source>
        <dbReference type="ARBA" id="ARBA00022741"/>
    </source>
</evidence>
<dbReference type="PANTHER" id="PTHR43873:SF1">
    <property type="entry name" value="COBYRINATE A,C-DIAMIDE SYNTHASE"/>
    <property type="match status" value="1"/>
</dbReference>
<dbReference type="PROSITE" id="PS51274">
    <property type="entry name" value="GATASE_COBBQ"/>
    <property type="match status" value="1"/>
</dbReference>
<keyword evidence="5 7" id="KW-0460">Magnesium</keyword>
<dbReference type="NCBIfam" id="NF002204">
    <property type="entry name" value="PRK01077.1"/>
    <property type="match status" value="1"/>
</dbReference>
<dbReference type="GO" id="GO:0042242">
    <property type="term" value="F:cobyrinic acid a,c-diamide synthase activity"/>
    <property type="evidence" value="ECO:0007669"/>
    <property type="project" value="UniProtKB-UniRule"/>
</dbReference>
<comment type="miscellaneous">
    <text evidence="7">The a and c carboxylates of cobyrinate are activated for nucleophilic attack via formation of a phosphorylated intermediate by ATP. CbiA catalyzes first the amidation of the c-carboxylate, and then that of the a-carboxylate.</text>
</comment>
<evidence type="ECO:0000256" key="4">
    <source>
        <dbReference type="ARBA" id="ARBA00022840"/>
    </source>
</evidence>
<evidence type="ECO:0000259" key="8">
    <source>
        <dbReference type="Pfam" id="PF01656"/>
    </source>
</evidence>
<dbReference type="SUPFAM" id="SSF52540">
    <property type="entry name" value="P-loop containing nucleoside triphosphate hydrolases"/>
    <property type="match status" value="1"/>
</dbReference>
<dbReference type="SUPFAM" id="SSF52317">
    <property type="entry name" value="Class I glutamine amidotransferase-like"/>
    <property type="match status" value="1"/>
</dbReference>
<dbReference type="Proteomes" id="UP000886796">
    <property type="component" value="Unassembled WGS sequence"/>
</dbReference>
<dbReference type="GO" id="GO:0009236">
    <property type="term" value="P:cobalamin biosynthetic process"/>
    <property type="evidence" value="ECO:0007669"/>
    <property type="project" value="UniProtKB-UniRule"/>
</dbReference>
<evidence type="ECO:0000256" key="2">
    <source>
        <dbReference type="ARBA" id="ARBA00022598"/>
    </source>
</evidence>
<dbReference type="Gene3D" id="3.40.50.300">
    <property type="entry name" value="P-loop containing nucleotide triphosphate hydrolases"/>
    <property type="match status" value="1"/>
</dbReference>
<comment type="domain">
    <text evidence="7">Comprises of two domains. The C-terminal domain contains the binding site for glutamine and catalyzes the hydrolysis of this substrate to glutamate and ammonia. The N-terminal domain is anticipated to bind ATP and cobyrinate and catalyzes the ultimate synthesis of the diamide product. The ammonia produced via the glutaminase domain is probably translocated to the adjacent domain via a molecular tunnel, where it reacts with an activated intermediate.</text>
</comment>
<feature type="domain" description="CobQ/CobB/MinD/ParA nucleotide binding" evidence="8">
    <location>
        <begin position="6"/>
        <end position="188"/>
    </location>
</feature>
<name>A0A9D0Z2V3_9FIRM</name>
<dbReference type="EC" id="6.3.5.11" evidence="7"/>
<keyword evidence="3 7" id="KW-0547">Nucleotide-binding</keyword>
<sequence>MIEFLMAAPASGSGKTALTCAMLEALRRRGLNPCAFKCGPDYVDPMFHRSVLQVDSHNLDLFLAEPEQVEKLYARYAQGHGATVVEGVMGFYDGLGGSTAEASAWHLADTLNLPVVLVLRPKGASLTLAAQVKGLLTFRRESHIMGIILNDCSPMLHKSLAPMLERETGLPVLGYLPHMEEARFESRHLGLLTAGEIGDLKQRIAALAAQLEQSVDLDRLFALCTREVNRDSAEKAQPREQKTVIAVANDEAFCFLYAETLDALREAGAELRYFSPLADKKLPEDIGGLYLPGGYPELYAERLSRNTSMLRSIAKMVQGGLPTVAECGGFLYLGKTLEGAGGKDLPMAGVLPGEGKRQQRLVRFGYARLTAKEDSMLFRAGEEIPIHEFHYWDSTENGEAFAARKPVTGRSWECGFATPTLYAGFPHLYFAGNPRLAQRFADAAAQYQEKQKGD</sequence>
<proteinExistence type="inferred from homology"/>
<dbReference type="AlphaFoldDB" id="A0A9D0Z2V3"/>
<evidence type="ECO:0000256" key="7">
    <source>
        <dbReference type="HAMAP-Rule" id="MF_00027"/>
    </source>
</evidence>
<accession>A0A9D0Z2V3</accession>
<dbReference type="CDD" id="cd03130">
    <property type="entry name" value="GATase1_CobB"/>
    <property type="match status" value="1"/>
</dbReference>
<gene>
    <name evidence="7" type="primary">cbiA</name>
    <name evidence="10" type="ORF">IAB74_00265</name>
</gene>
<evidence type="ECO:0000256" key="5">
    <source>
        <dbReference type="ARBA" id="ARBA00022842"/>
    </source>
</evidence>
<dbReference type="InterPro" id="IPR002586">
    <property type="entry name" value="CobQ/CobB/MinD/ParA_Nub-bd_dom"/>
</dbReference>
<dbReference type="EMBL" id="DVFK01000006">
    <property type="protein sequence ID" value="HIQ66930.1"/>
    <property type="molecule type" value="Genomic_DNA"/>
</dbReference>
<comment type="similarity">
    <text evidence="7">Belongs to the CobB/CbiA family.</text>
</comment>
<dbReference type="GO" id="GO:0005524">
    <property type="term" value="F:ATP binding"/>
    <property type="evidence" value="ECO:0007669"/>
    <property type="project" value="UniProtKB-UniRule"/>
</dbReference>
<evidence type="ECO:0000259" key="9">
    <source>
        <dbReference type="Pfam" id="PF07685"/>
    </source>
</evidence>
<feature type="active site" description="Nucleophile" evidence="7">
    <location>
        <position position="327"/>
    </location>
</feature>
<reference evidence="10" key="2">
    <citation type="journal article" date="2021" name="PeerJ">
        <title>Extensive microbial diversity within the chicken gut microbiome revealed by metagenomics and culture.</title>
        <authorList>
            <person name="Gilroy R."/>
            <person name="Ravi A."/>
            <person name="Getino M."/>
            <person name="Pursley I."/>
            <person name="Horton D.L."/>
            <person name="Alikhan N.F."/>
            <person name="Baker D."/>
            <person name="Gharbi K."/>
            <person name="Hall N."/>
            <person name="Watson M."/>
            <person name="Adriaenssens E.M."/>
            <person name="Foster-Nyarko E."/>
            <person name="Jarju S."/>
            <person name="Secka A."/>
            <person name="Antonio M."/>
            <person name="Oren A."/>
            <person name="Chaudhuri R.R."/>
            <person name="La Ragione R."/>
            <person name="Hildebrand F."/>
            <person name="Pallen M.J."/>
        </authorList>
    </citation>
    <scope>NUCLEOTIDE SEQUENCE</scope>
    <source>
        <strain evidence="10">13361</strain>
    </source>
</reference>
<evidence type="ECO:0000256" key="6">
    <source>
        <dbReference type="ARBA" id="ARBA00022962"/>
    </source>
</evidence>
<comment type="pathway">
    <text evidence="7">Cofactor biosynthesis; adenosylcobalamin biosynthesis; cob(II)yrinate a,c-diamide from sirohydrochlorin (anaerobic route): step 10/10.</text>
</comment>
<feature type="domain" description="CobB/CobQ-like glutamine amidotransferase" evidence="9">
    <location>
        <begin position="245"/>
        <end position="399"/>
    </location>
</feature>
<dbReference type="InterPro" id="IPR027417">
    <property type="entry name" value="P-loop_NTPase"/>
</dbReference>
<dbReference type="Pfam" id="PF01656">
    <property type="entry name" value="CbiA"/>
    <property type="match status" value="1"/>
</dbReference>
<reference evidence="10" key="1">
    <citation type="submission" date="2020-10" db="EMBL/GenBank/DDBJ databases">
        <authorList>
            <person name="Gilroy R."/>
        </authorList>
    </citation>
    <scope>NUCLEOTIDE SEQUENCE</scope>
    <source>
        <strain evidence="10">13361</strain>
    </source>
</reference>
<keyword evidence="4 7" id="KW-0067">ATP-binding</keyword>
<comment type="caution">
    <text evidence="10">The sequence shown here is derived from an EMBL/GenBank/DDBJ whole genome shotgun (WGS) entry which is preliminary data.</text>
</comment>
<keyword evidence="6 7" id="KW-0315">Glutamine amidotransferase</keyword>
<comment type="catalytic activity">
    <reaction evidence="7">
        <text>cob(II)yrinate + 2 L-glutamine + 2 ATP + 2 H2O = cob(II)yrinate a,c diamide + 2 L-glutamate + 2 ADP + 2 phosphate + 2 H(+)</text>
        <dbReference type="Rhea" id="RHEA:26289"/>
        <dbReference type="ChEBI" id="CHEBI:15377"/>
        <dbReference type="ChEBI" id="CHEBI:15378"/>
        <dbReference type="ChEBI" id="CHEBI:29985"/>
        <dbReference type="ChEBI" id="CHEBI:30616"/>
        <dbReference type="ChEBI" id="CHEBI:43474"/>
        <dbReference type="ChEBI" id="CHEBI:58359"/>
        <dbReference type="ChEBI" id="CHEBI:58537"/>
        <dbReference type="ChEBI" id="CHEBI:58894"/>
        <dbReference type="ChEBI" id="CHEBI:456216"/>
        <dbReference type="EC" id="6.3.5.11"/>
    </reaction>
</comment>
<dbReference type="InterPro" id="IPR004484">
    <property type="entry name" value="CbiA/CobB_synth"/>
</dbReference>
<feature type="site" description="Increases nucleophilicity of active site Cys" evidence="7">
    <location>
        <position position="427"/>
    </location>
</feature>
<dbReference type="PANTHER" id="PTHR43873">
    <property type="entry name" value="COBYRINATE A,C-DIAMIDE SYNTHASE"/>
    <property type="match status" value="1"/>
</dbReference>
<comment type="function">
    <text evidence="7">Catalyzes the ATP-dependent amidation of the two carboxylate groups at positions a and c of cobyrinate, using either L-glutamine or ammonia as the nitrogen source.</text>
</comment>
<protein>
    <recommendedName>
        <fullName evidence="7">Cobyrinate a,c-diamide synthase</fullName>
        <ecNumber evidence="7">6.3.5.11</ecNumber>
    </recommendedName>
    <alternativeName>
        <fullName evidence="7">Cobyrinic acid a,c-diamide synthetase</fullName>
    </alternativeName>
</protein>
<evidence type="ECO:0000256" key="1">
    <source>
        <dbReference type="ARBA" id="ARBA00001946"/>
    </source>
</evidence>
<evidence type="ECO:0000313" key="10">
    <source>
        <dbReference type="EMBL" id="HIQ66930.1"/>
    </source>
</evidence>
<dbReference type="NCBIfam" id="TIGR00379">
    <property type="entry name" value="cobB"/>
    <property type="match status" value="1"/>
</dbReference>
<comment type="cofactor">
    <cofactor evidence="1 7">
        <name>Mg(2+)</name>
        <dbReference type="ChEBI" id="CHEBI:18420"/>
    </cofactor>
</comment>
<dbReference type="HAMAP" id="MF_00027">
    <property type="entry name" value="CobB_CbiA"/>
    <property type="match status" value="1"/>
</dbReference>
<dbReference type="InterPro" id="IPR011698">
    <property type="entry name" value="GATase_3"/>
</dbReference>
<keyword evidence="7" id="KW-0169">Cobalamin biosynthesis</keyword>
<organism evidence="10 11">
    <name type="scientific">Candidatus Faecousia excrementigallinarum</name>
    <dbReference type="NCBI Taxonomy" id="2840806"/>
    <lineage>
        <taxon>Bacteria</taxon>
        <taxon>Bacillati</taxon>
        <taxon>Bacillota</taxon>
        <taxon>Clostridia</taxon>
        <taxon>Eubacteriales</taxon>
        <taxon>Oscillospiraceae</taxon>
        <taxon>Faecousia</taxon>
    </lineage>
</organism>
<dbReference type="Pfam" id="PF07685">
    <property type="entry name" value="GATase_3"/>
    <property type="match status" value="1"/>
</dbReference>
<keyword evidence="2 7" id="KW-0436">Ligase</keyword>
<dbReference type="Gene3D" id="3.40.50.880">
    <property type="match status" value="1"/>
</dbReference>
<dbReference type="InterPro" id="IPR029062">
    <property type="entry name" value="Class_I_gatase-like"/>
</dbReference>